<gene>
    <name evidence="1" type="ORF">BDN72DRAFT_540916</name>
</gene>
<dbReference type="Proteomes" id="UP000308600">
    <property type="component" value="Unassembled WGS sequence"/>
</dbReference>
<evidence type="ECO:0000313" key="1">
    <source>
        <dbReference type="EMBL" id="TFK60223.1"/>
    </source>
</evidence>
<accession>A0ACD3A3I2</accession>
<evidence type="ECO:0000313" key="2">
    <source>
        <dbReference type="Proteomes" id="UP000308600"/>
    </source>
</evidence>
<name>A0ACD3A3I2_9AGAR</name>
<protein>
    <submittedName>
        <fullName evidence="1">Uncharacterized protein</fullName>
    </submittedName>
</protein>
<organism evidence="1 2">
    <name type="scientific">Pluteus cervinus</name>
    <dbReference type="NCBI Taxonomy" id="181527"/>
    <lineage>
        <taxon>Eukaryota</taxon>
        <taxon>Fungi</taxon>
        <taxon>Dikarya</taxon>
        <taxon>Basidiomycota</taxon>
        <taxon>Agaricomycotina</taxon>
        <taxon>Agaricomycetes</taxon>
        <taxon>Agaricomycetidae</taxon>
        <taxon>Agaricales</taxon>
        <taxon>Pluteineae</taxon>
        <taxon>Pluteaceae</taxon>
        <taxon>Pluteus</taxon>
    </lineage>
</organism>
<reference evidence="1 2" key="1">
    <citation type="journal article" date="2019" name="Nat. Ecol. Evol.">
        <title>Megaphylogeny resolves global patterns of mushroom evolution.</title>
        <authorList>
            <person name="Varga T."/>
            <person name="Krizsan K."/>
            <person name="Foldi C."/>
            <person name="Dima B."/>
            <person name="Sanchez-Garcia M."/>
            <person name="Sanchez-Ramirez S."/>
            <person name="Szollosi G.J."/>
            <person name="Szarkandi J.G."/>
            <person name="Papp V."/>
            <person name="Albert L."/>
            <person name="Andreopoulos W."/>
            <person name="Angelini C."/>
            <person name="Antonin V."/>
            <person name="Barry K.W."/>
            <person name="Bougher N.L."/>
            <person name="Buchanan P."/>
            <person name="Buyck B."/>
            <person name="Bense V."/>
            <person name="Catcheside P."/>
            <person name="Chovatia M."/>
            <person name="Cooper J."/>
            <person name="Damon W."/>
            <person name="Desjardin D."/>
            <person name="Finy P."/>
            <person name="Geml J."/>
            <person name="Haridas S."/>
            <person name="Hughes K."/>
            <person name="Justo A."/>
            <person name="Karasinski D."/>
            <person name="Kautmanova I."/>
            <person name="Kiss B."/>
            <person name="Kocsube S."/>
            <person name="Kotiranta H."/>
            <person name="LaButti K.M."/>
            <person name="Lechner B.E."/>
            <person name="Liimatainen K."/>
            <person name="Lipzen A."/>
            <person name="Lukacs Z."/>
            <person name="Mihaltcheva S."/>
            <person name="Morgado L.N."/>
            <person name="Niskanen T."/>
            <person name="Noordeloos M.E."/>
            <person name="Ohm R.A."/>
            <person name="Ortiz-Santana B."/>
            <person name="Ovrebo C."/>
            <person name="Racz N."/>
            <person name="Riley R."/>
            <person name="Savchenko A."/>
            <person name="Shiryaev A."/>
            <person name="Soop K."/>
            <person name="Spirin V."/>
            <person name="Szebenyi C."/>
            <person name="Tomsovsky M."/>
            <person name="Tulloss R.E."/>
            <person name="Uehling J."/>
            <person name="Grigoriev I.V."/>
            <person name="Vagvolgyi C."/>
            <person name="Papp T."/>
            <person name="Martin F.M."/>
            <person name="Miettinen O."/>
            <person name="Hibbett D.S."/>
            <person name="Nagy L.G."/>
        </authorList>
    </citation>
    <scope>NUCLEOTIDE SEQUENCE [LARGE SCALE GENOMIC DNA]</scope>
    <source>
        <strain evidence="1 2">NL-1719</strain>
    </source>
</reference>
<sequence length="70" mass="7668">MAGCLISYMLYHASRLVHNGTHVHDIISFYFSLSLILIGSLTKRGPRNMPGTAMAARLGMIPTQYTRTGG</sequence>
<dbReference type="EMBL" id="ML208810">
    <property type="protein sequence ID" value="TFK60223.1"/>
    <property type="molecule type" value="Genomic_DNA"/>
</dbReference>
<keyword evidence="2" id="KW-1185">Reference proteome</keyword>
<proteinExistence type="predicted"/>